<evidence type="ECO:0000256" key="12">
    <source>
        <dbReference type="ARBA" id="ARBA00022840"/>
    </source>
</evidence>
<keyword evidence="8 20" id="KW-0732">Signal</keyword>
<feature type="region of interest" description="Disordered" evidence="18">
    <location>
        <begin position="611"/>
        <end position="631"/>
    </location>
</feature>
<dbReference type="AlphaFoldDB" id="A0AAN9KIY5"/>
<dbReference type="InterPro" id="IPR046959">
    <property type="entry name" value="PRK1-6/SRF4-like"/>
</dbReference>
<evidence type="ECO:0000256" key="13">
    <source>
        <dbReference type="ARBA" id="ARBA00022989"/>
    </source>
</evidence>
<evidence type="ECO:0000256" key="6">
    <source>
        <dbReference type="ARBA" id="ARBA00022679"/>
    </source>
</evidence>
<evidence type="ECO:0000256" key="19">
    <source>
        <dbReference type="SAM" id="Phobius"/>
    </source>
</evidence>
<keyword evidence="11" id="KW-0418">Kinase</keyword>
<dbReference type="InterPro" id="IPR001245">
    <property type="entry name" value="Ser-Thr/Tyr_kinase_cat_dom"/>
</dbReference>
<dbReference type="Pfam" id="PF13855">
    <property type="entry name" value="LRR_8"/>
    <property type="match status" value="1"/>
</dbReference>
<evidence type="ECO:0000256" key="3">
    <source>
        <dbReference type="ARBA" id="ARBA00012513"/>
    </source>
</evidence>
<gene>
    <name evidence="22" type="ORF">RJT34_02741</name>
</gene>
<feature type="compositionally biased region" description="Polar residues" evidence="18">
    <location>
        <begin position="298"/>
        <end position="307"/>
    </location>
</feature>
<dbReference type="GO" id="GO:0004674">
    <property type="term" value="F:protein serine/threonine kinase activity"/>
    <property type="evidence" value="ECO:0007669"/>
    <property type="project" value="UniProtKB-EC"/>
</dbReference>
<evidence type="ECO:0000256" key="8">
    <source>
        <dbReference type="ARBA" id="ARBA00022729"/>
    </source>
</evidence>
<keyword evidence="6" id="KW-0808">Transferase</keyword>
<evidence type="ECO:0000256" key="5">
    <source>
        <dbReference type="ARBA" id="ARBA00022614"/>
    </source>
</evidence>
<evidence type="ECO:0000256" key="11">
    <source>
        <dbReference type="ARBA" id="ARBA00022777"/>
    </source>
</evidence>
<comment type="similarity">
    <text evidence="2">Belongs to the protein kinase superfamily. Ser/Thr protein kinase family.</text>
</comment>
<dbReference type="PROSITE" id="PS50011">
    <property type="entry name" value="PROTEIN_KINASE_DOM"/>
    <property type="match status" value="1"/>
</dbReference>
<keyword evidence="4" id="KW-0597">Phosphoprotein</keyword>
<keyword evidence="12" id="KW-0067">ATP-binding</keyword>
<dbReference type="GO" id="GO:0016020">
    <property type="term" value="C:membrane"/>
    <property type="evidence" value="ECO:0007669"/>
    <property type="project" value="UniProtKB-SubCell"/>
</dbReference>
<dbReference type="InterPro" id="IPR013210">
    <property type="entry name" value="LRR_N_plant-typ"/>
</dbReference>
<feature type="region of interest" description="Disordered" evidence="18">
    <location>
        <begin position="269"/>
        <end position="315"/>
    </location>
</feature>
<evidence type="ECO:0000256" key="15">
    <source>
        <dbReference type="ARBA" id="ARBA00023170"/>
    </source>
</evidence>
<sequence>MALSGWPCWTVFVFLILLRVIASSGASDSELLLQVKESLQNYDTNVLSSWNMSTPPCKGRRTNWRGVLCYEGKVWGLKLEKMRLKGVVDIASLRGLPYLRTISFMNNEFEGEWPEIRKIVGLKSIYLSNNKFSGPIPTNAFVGMQWLKKVHLSNNKFTGSIPISLVFLPRLMELRLEGNEFTGLIPRFREHKLRSFSVANNQLTGEIPVSLSKMPISSFAGNEGLCGGPLEACSKKPSIVSIIVAVVAVCVAVIMIGAVIFLLHRKRNQGQSSPSSSVEVPPSGRPKGRAREVADGSVRSTRSVSSNHSRRGGQMQLSFIRDDRERFDLQELLRASAEILGSGCFSSSYKASLLNGPTIVVKRFKQMNNVRKEEFQEHMRRIGRLSHPNLLPPVAYYYRREEKLLVTDFVQNGSLAVRLHGHQALGEPCLDWPTRLKIVKGIAKGLEYLYKDMPSLIAPHGNLKSSNVLLTATFEPLLTDYGLVPVINQELAHDMMVIYKSPEYLQHGRITKKTDIWCLGILILEMLTGKFPANFLQQGKGSEVSLATWVNSVAPEEWNSSVFDQEMGATKNCEGEMTKLLRIALSCCEGDVDKRLDLKEAVEKIQEVKERDSDENFYTSYSSEADLTSST</sequence>
<evidence type="ECO:0000256" key="10">
    <source>
        <dbReference type="ARBA" id="ARBA00022741"/>
    </source>
</evidence>
<evidence type="ECO:0000256" key="18">
    <source>
        <dbReference type="SAM" id="MobiDB-lite"/>
    </source>
</evidence>
<dbReference type="Gene3D" id="3.80.10.10">
    <property type="entry name" value="Ribonuclease Inhibitor"/>
    <property type="match status" value="2"/>
</dbReference>
<feature type="transmembrane region" description="Helical" evidence="19">
    <location>
        <begin position="239"/>
        <end position="263"/>
    </location>
</feature>
<keyword evidence="15" id="KW-0675">Receptor</keyword>
<evidence type="ECO:0000256" key="14">
    <source>
        <dbReference type="ARBA" id="ARBA00023136"/>
    </source>
</evidence>
<feature type="compositionally biased region" description="Low complexity" evidence="18">
    <location>
        <begin position="272"/>
        <end position="282"/>
    </location>
</feature>
<evidence type="ECO:0000259" key="21">
    <source>
        <dbReference type="PROSITE" id="PS50011"/>
    </source>
</evidence>
<dbReference type="Gene3D" id="1.10.510.10">
    <property type="entry name" value="Transferase(Phosphotransferase) domain 1"/>
    <property type="match status" value="1"/>
</dbReference>
<feature type="chain" id="PRO_5042962747" description="non-specific serine/threonine protein kinase" evidence="20">
    <location>
        <begin position="26"/>
        <end position="631"/>
    </location>
</feature>
<dbReference type="FunFam" id="3.30.200.20:FF:000307">
    <property type="entry name" value="pollen receptor-like kinase 1"/>
    <property type="match status" value="1"/>
</dbReference>
<evidence type="ECO:0000256" key="2">
    <source>
        <dbReference type="ARBA" id="ARBA00008684"/>
    </source>
</evidence>
<dbReference type="SUPFAM" id="SSF52058">
    <property type="entry name" value="L domain-like"/>
    <property type="match status" value="1"/>
</dbReference>
<dbReference type="PANTHER" id="PTHR48007">
    <property type="entry name" value="LEUCINE-RICH REPEAT RECEPTOR-LIKE PROTEIN KINASE PXC1"/>
    <property type="match status" value="1"/>
</dbReference>
<dbReference type="PANTHER" id="PTHR48007:SF64">
    <property type="entry name" value="POLLEN RECEPTOR-LIKE KINASE 1"/>
    <property type="match status" value="1"/>
</dbReference>
<dbReference type="Gene3D" id="3.30.200.20">
    <property type="entry name" value="Phosphorylase Kinase, domain 1"/>
    <property type="match status" value="1"/>
</dbReference>
<keyword evidence="7 19" id="KW-0812">Transmembrane</keyword>
<feature type="compositionally biased region" description="Polar residues" evidence="18">
    <location>
        <begin position="616"/>
        <end position="631"/>
    </location>
</feature>
<dbReference type="SUPFAM" id="SSF56112">
    <property type="entry name" value="Protein kinase-like (PK-like)"/>
    <property type="match status" value="1"/>
</dbReference>
<dbReference type="FunFam" id="1.10.510.10:FF:000480">
    <property type="entry name" value="Pollen receptor-like kinase 1"/>
    <property type="match status" value="1"/>
</dbReference>
<dbReference type="InterPro" id="IPR011009">
    <property type="entry name" value="Kinase-like_dom_sf"/>
</dbReference>
<keyword evidence="5" id="KW-0433">Leucine-rich repeat</keyword>
<keyword evidence="14 19" id="KW-0472">Membrane</keyword>
<organism evidence="22 23">
    <name type="scientific">Clitoria ternatea</name>
    <name type="common">Butterfly pea</name>
    <dbReference type="NCBI Taxonomy" id="43366"/>
    <lineage>
        <taxon>Eukaryota</taxon>
        <taxon>Viridiplantae</taxon>
        <taxon>Streptophyta</taxon>
        <taxon>Embryophyta</taxon>
        <taxon>Tracheophyta</taxon>
        <taxon>Spermatophyta</taxon>
        <taxon>Magnoliopsida</taxon>
        <taxon>eudicotyledons</taxon>
        <taxon>Gunneridae</taxon>
        <taxon>Pentapetalae</taxon>
        <taxon>rosids</taxon>
        <taxon>fabids</taxon>
        <taxon>Fabales</taxon>
        <taxon>Fabaceae</taxon>
        <taxon>Papilionoideae</taxon>
        <taxon>50 kb inversion clade</taxon>
        <taxon>NPAAA clade</taxon>
        <taxon>indigoferoid/millettioid clade</taxon>
        <taxon>Phaseoleae</taxon>
        <taxon>Clitoria</taxon>
    </lineage>
</organism>
<dbReference type="Pfam" id="PF07714">
    <property type="entry name" value="PK_Tyr_Ser-Thr"/>
    <property type="match status" value="1"/>
</dbReference>
<dbReference type="InterPro" id="IPR001611">
    <property type="entry name" value="Leu-rich_rpt"/>
</dbReference>
<dbReference type="Pfam" id="PF00560">
    <property type="entry name" value="LRR_1"/>
    <property type="match status" value="1"/>
</dbReference>
<name>A0AAN9KIY5_CLITE</name>
<comment type="subcellular location">
    <subcellularLocation>
        <location evidence="1">Membrane</location>
        <topology evidence="1">Single-pass membrane protein</topology>
    </subcellularLocation>
</comment>
<evidence type="ECO:0000256" key="20">
    <source>
        <dbReference type="SAM" id="SignalP"/>
    </source>
</evidence>
<keyword evidence="23" id="KW-1185">Reference proteome</keyword>
<evidence type="ECO:0000256" key="16">
    <source>
        <dbReference type="ARBA" id="ARBA00047899"/>
    </source>
</evidence>
<evidence type="ECO:0000256" key="17">
    <source>
        <dbReference type="ARBA" id="ARBA00048679"/>
    </source>
</evidence>
<keyword evidence="9" id="KW-0677">Repeat</keyword>
<dbReference type="InterPro" id="IPR000719">
    <property type="entry name" value="Prot_kinase_dom"/>
</dbReference>
<evidence type="ECO:0000256" key="9">
    <source>
        <dbReference type="ARBA" id="ARBA00022737"/>
    </source>
</evidence>
<keyword evidence="13 19" id="KW-1133">Transmembrane helix</keyword>
<dbReference type="EMBL" id="JAYKXN010000001">
    <property type="protein sequence ID" value="KAK7318044.1"/>
    <property type="molecule type" value="Genomic_DNA"/>
</dbReference>
<evidence type="ECO:0000313" key="23">
    <source>
        <dbReference type="Proteomes" id="UP001359559"/>
    </source>
</evidence>
<evidence type="ECO:0000256" key="1">
    <source>
        <dbReference type="ARBA" id="ARBA00004167"/>
    </source>
</evidence>
<evidence type="ECO:0000256" key="7">
    <source>
        <dbReference type="ARBA" id="ARBA00022692"/>
    </source>
</evidence>
<protein>
    <recommendedName>
        <fullName evidence="3">non-specific serine/threonine protein kinase</fullName>
        <ecNumber evidence="3">2.7.11.1</ecNumber>
    </recommendedName>
</protein>
<dbReference type="Proteomes" id="UP001359559">
    <property type="component" value="Unassembled WGS sequence"/>
</dbReference>
<dbReference type="InterPro" id="IPR032675">
    <property type="entry name" value="LRR_dom_sf"/>
</dbReference>
<evidence type="ECO:0000313" key="22">
    <source>
        <dbReference type="EMBL" id="KAK7318044.1"/>
    </source>
</evidence>
<comment type="catalytic activity">
    <reaction evidence="17">
        <text>L-seryl-[protein] + ATP = O-phospho-L-seryl-[protein] + ADP + H(+)</text>
        <dbReference type="Rhea" id="RHEA:17989"/>
        <dbReference type="Rhea" id="RHEA-COMP:9863"/>
        <dbReference type="Rhea" id="RHEA-COMP:11604"/>
        <dbReference type="ChEBI" id="CHEBI:15378"/>
        <dbReference type="ChEBI" id="CHEBI:29999"/>
        <dbReference type="ChEBI" id="CHEBI:30616"/>
        <dbReference type="ChEBI" id="CHEBI:83421"/>
        <dbReference type="ChEBI" id="CHEBI:456216"/>
        <dbReference type="EC" id="2.7.11.1"/>
    </reaction>
</comment>
<comment type="catalytic activity">
    <reaction evidence="16">
        <text>L-threonyl-[protein] + ATP = O-phospho-L-threonyl-[protein] + ADP + H(+)</text>
        <dbReference type="Rhea" id="RHEA:46608"/>
        <dbReference type="Rhea" id="RHEA-COMP:11060"/>
        <dbReference type="Rhea" id="RHEA-COMP:11605"/>
        <dbReference type="ChEBI" id="CHEBI:15378"/>
        <dbReference type="ChEBI" id="CHEBI:30013"/>
        <dbReference type="ChEBI" id="CHEBI:30616"/>
        <dbReference type="ChEBI" id="CHEBI:61977"/>
        <dbReference type="ChEBI" id="CHEBI:456216"/>
        <dbReference type="EC" id="2.7.11.1"/>
    </reaction>
</comment>
<reference evidence="22 23" key="1">
    <citation type="submission" date="2024-01" db="EMBL/GenBank/DDBJ databases">
        <title>The genomes of 5 underutilized Papilionoideae crops provide insights into root nodulation and disease resistance.</title>
        <authorList>
            <person name="Yuan L."/>
        </authorList>
    </citation>
    <scope>NUCLEOTIDE SEQUENCE [LARGE SCALE GENOMIC DNA]</scope>
    <source>
        <strain evidence="22">LY-2023</strain>
        <tissue evidence="22">Leaf</tissue>
    </source>
</reference>
<dbReference type="GO" id="GO:0005524">
    <property type="term" value="F:ATP binding"/>
    <property type="evidence" value="ECO:0007669"/>
    <property type="project" value="UniProtKB-KW"/>
</dbReference>
<dbReference type="EC" id="2.7.11.1" evidence="3"/>
<feature type="domain" description="Protein kinase" evidence="21">
    <location>
        <begin position="334"/>
        <end position="618"/>
    </location>
</feature>
<feature type="signal peptide" evidence="20">
    <location>
        <begin position="1"/>
        <end position="25"/>
    </location>
</feature>
<proteinExistence type="inferred from homology"/>
<keyword evidence="10" id="KW-0547">Nucleotide-binding</keyword>
<dbReference type="Pfam" id="PF08263">
    <property type="entry name" value="LRRNT_2"/>
    <property type="match status" value="1"/>
</dbReference>
<evidence type="ECO:0000256" key="4">
    <source>
        <dbReference type="ARBA" id="ARBA00022553"/>
    </source>
</evidence>
<comment type="caution">
    <text evidence="22">The sequence shown here is derived from an EMBL/GenBank/DDBJ whole genome shotgun (WGS) entry which is preliminary data.</text>
</comment>
<accession>A0AAN9KIY5</accession>